<dbReference type="PANTHER" id="PTHR40114">
    <property type="entry name" value="SLR0698 PROTEIN"/>
    <property type="match status" value="1"/>
</dbReference>
<dbReference type="PIRSF" id="PIRSF016487">
    <property type="entry name" value="CYTH_UCP016487"/>
    <property type="match status" value="1"/>
</dbReference>
<dbReference type="Gene3D" id="2.40.320.10">
    <property type="entry name" value="Hypothetical Protein Pfu-838710-001"/>
    <property type="match status" value="1"/>
</dbReference>
<accession>E4T1T7</accession>
<dbReference type="HOGENOM" id="CLU_109545_1_0_10"/>
<dbReference type="STRING" id="694427.Palpr_0522"/>
<protein>
    <submittedName>
        <fullName evidence="3">Adenylate cyclase</fullName>
    </submittedName>
</protein>
<feature type="active site" description="Proton acceptor" evidence="1">
    <location>
        <position position="65"/>
    </location>
</feature>
<dbReference type="InterPro" id="IPR023577">
    <property type="entry name" value="CYTH_domain"/>
</dbReference>
<dbReference type="InterPro" id="IPR033469">
    <property type="entry name" value="CYTH-like_dom_sf"/>
</dbReference>
<dbReference type="AlphaFoldDB" id="E4T1T7"/>
<reference key="1">
    <citation type="submission" date="2010-11" db="EMBL/GenBank/DDBJ databases">
        <title>The complete genome of Paludibacter propionicigenes DSM 17365.</title>
        <authorList>
            <consortium name="US DOE Joint Genome Institute (JGI-PGF)"/>
            <person name="Lucas S."/>
            <person name="Copeland A."/>
            <person name="Lapidus A."/>
            <person name="Bruce D."/>
            <person name="Goodwin L."/>
            <person name="Pitluck S."/>
            <person name="Kyrpides N."/>
            <person name="Mavromatis K."/>
            <person name="Ivanova N."/>
            <person name="Munk A.C."/>
            <person name="Brettin T."/>
            <person name="Detter J.C."/>
            <person name="Han C."/>
            <person name="Tapia R."/>
            <person name="Land M."/>
            <person name="Hauser L."/>
            <person name="Markowitz V."/>
            <person name="Cheng J.-F."/>
            <person name="Hugenholtz P."/>
            <person name="Woyke T."/>
            <person name="Wu D."/>
            <person name="Gronow S."/>
            <person name="Wellnitz S."/>
            <person name="Brambilla E."/>
            <person name="Klenk H.-P."/>
            <person name="Eisen J.A."/>
        </authorList>
    </citation>
    <scope>NUCLEOTIDE SEQUENCE</scope>
    <source>
        <strain>WB4</strain>
    </source>
</reference>
<dbReference type="PANTHER" id="PTHR40114:SF1">
    <property type="entry name" value="SLR0698 PROTEIN"/>
    <property type="match status" value="1"/>
</dbReference>
<dbReference type="Proteomes" id="UP000008718">
    <property type="component" value="Chromosome"/>
</dbReference>
<organism evidence="3 4">
    <name type="scientific">Paludibacter propionicigenes (strain DSM 17365 / JCM 13257 / WB4)</name>
    <dbReference type="NCBI Taxonomy" id="694427"/>
    <lineage>
        <taxon>Bacteria</taxon>
        <taxon>Pseudomonadati</taxon>
        <taxon>Bacteroidota</taxon>
        <taxon>Bacteroidia</taxon>
        <taxon>Bacteroidales</taxon>
        <taxon>Paludibacteraceae</taxon>
        <taxon>Paludibacter</taxon>
    </lineage>
</organism>
<evidence type="ECO:0000313" key="4">
    <source>
        <dbReference type="Proteomes" id="UP000008718"/>
    </source>
</evidence>
<feature type="domain" description="CYTH" evidence="2">
    <location>
        <begin position="38"/>
        <end position="185"/>
    </location>
</feature>
<dbReference type="SUPFAM" id="SSF55154">
    <property type="entry name" value="CYTH-like phosphatases"/>
    <property type="match status" value="1"/>
</dbReference>
<gene>
    <name evidence="3" type="ordered locus">Palpr_0522</name>
</gene>
<proteinExistence type="predicted"/>
<dbReference type="InterPro" id="IPR012042">
    <property type="entry name" value="NeuTTM/CthTTM-like"/>
</dbReference>
<dbReference type="EMBL" id="CP002345">
    <property type="protein sequence ID" value="ADQ78681.1"/>
    <property type="molecule type" value="Genomic_DNA"/>
</dbReference>
<dbReference type="SMART" id="SM01118">
    <property type="entry name" value="CYTH"/>
    <property type="match status" value="1"/>
</dbReference>
<dbReference type="KEGG" id="ppn:Palpr_0522"/>
<keyword evidence="4" id="KW-1185">Reference proteome</keyword>
<sequence>MRKFVWIVLIPGFANSIFYSSTYHYIITLSHQHIKTMSQEIERKFLVKGEYKSQAVRSFRIVQAYLSSVTGRTVRIRIKGEKAYITIKGKSNESGLSRYEWEKEIPFNEAEELLLLCEPGAIDKTRYEIPVGNHIYEVDEFYGDNAGLTLAEIELKNETETFIKPDWIGEEVTGDRRYYNSCLTKNPFKNW</sequence>
<reference evidence="3 4" key="2">
    <citation type="journal article" date="2011" name="Stand. Genomic Sci.">
        <title>Complete genome sequence of Paludibacter propionicigenes type strain (WB4).</title>
        <authorList>
            <person name="Gronow S."/>
            <person name="Munk C."/>
            <person name="Lapidus A."/>
            <person name="Nolan M."/>
            <person name="Lucas S."/>
            <person name="Hammon N."/>
            <person name="Deshpande S."/>
            <person name="Cheng J.F."/>
            <person name="Tapia R."/>
            <person name="Han C."/>
            <person name="Goodwin L."/>
            <person name="Pitluck S."/>
            <person name="Liolios K."/>
            <person name="Ivanova N."/>
            <person name="Mavromatis K."/>
            <person name="Mikhailova N."/>
            <person name="Pati A."/>
            <person name="Chen A."/>
            <person name="Palaniappan K."/>
            <person name="Land M."/>
            <person name="Hauser L."/>
            <person name="Chang Y.J."/>
            <person name="Jeffries C.D."/>
            <person name="Brambilla E."/>
            <person name="Rohde M."/>
            <person name="Goker M."/>
            <person name="Detter J.C."/>
            <person name="Woyke T."/>
            <person name="Bristow J."/>
            <person name="Eisen J.A."/>
            <person name="Markowitz V."/>
            <person name="Hugenholtz P."/>
            <person name="Kyrpides N.C."/>
            <person name="Klenk H.P."/>
        </authorList>
    </citation>
    <scope>NUCLEOTIDE SEQUENCE [LARGE SCALE GENOMIC DNA]</scope>
    <source>
        <strain evidence="4">DSM 17365 / JCM 13257 / WB4</strain>
    </source>
</reference>
<dbReference type="PROSITE" id="PS51707">
    <property type="entry name" value="CYTH"/>
    <property type="match status" value="1"/>
</dbReference>
<dbReference type="eggNOG" id="COG2954">
    <property type="taxonomic scope" value="Bacteria"/>
</dbReference>
<evidence type="ECO:0000259" key="2">
    <source>
        <dbReference type="PROSITE" id="PS51707"/>
    </source>
</evidence>
<dbReference type="CDD" id="cd07891">
    <property type="entry name" value="CYTH-like_CthTTM-like_1"/>
    <property type="match status" value="1"/>
</dbReference>
<evidence type="ECO:0000313" key="3">
    <source>
        <dbReference type="EMBL" id="ADQ78681.1"/>
    </source>
</evidence>
<dbReference type="Pfam" id="PF01928">
    <property type="entry name" value="CYTH"/>
    <property type="match status" value="1"/>
</dbReference>
<name>E4T1T7_PALPW</name>
<evidence type="ECO:0000256" key="1">
    <source>
        <dbReference type="PIRSR" id="PIRSR016487-1"/>
    </source>
</evidence>